<keyword evidence="4" id="KW-0812">Transmembrane</keyword>
<comment type="caution">
    <text evidence="7">The sequence shown here is derived from an EMBL/GenBank/DDBJ whole genome shotgun (WGS) entry which is preliminary data.</text>
</comment>
<dbReference type="PANTHER" id="PTHR11062:SF316">
    <property type="entry name" value="XYLOGLUCAN GALACTOSYLTRANSFERASE GT12-RELATED"/>
    <property type="match status" value="1"/>
</dbReference>
<evidence type="ECO:0000313" key="8">
    <source>
        <dbReference type="Proteomes" id="UP001634393"/>
    </source>
</evidence>
<sequence>MHNLPSRFNEDIIKNCSSLIKWFNMCKPIANMGLGPQVSNHDGMIQNKSWSWYLTNQFTLEIIFHNKMKNYKCLTNNSSLASAIFVPFYAGLEIGRHLWDFNTSVRDAASLDLIKWLTSKPEWKYMYGRDHFFIGGRISWDFRRQTDVDSDWGNKLLLLPEAKNMTMLSIESSTIGENELAIPYPSYFHPTSKREILEWQENILSKKRQYLYSFLGAPRPRTLHTIRDEIISLCLNSFETCSFLNCNKASVDCNEPFQVMKMLMNSIFCLQPAGDSYTRRSIFDSILAGCIPVFFHPKSAYEQYLWHFPKDYRKYSVFIREDMVRNGKANIDKILVEISENEVLAMRKEVSDLIPNVIYGDPRIRLDDFDDAFDIAVKRMIERVDDVRKKMKANETNG</sequence>
<dbReference type="Pfam" id="PF03016">
    <property type="entry name" value="Exostosin_GT47"/>
    <property type="match status" value="1"/>
</dbReference>
<dbReference type="Proteomes" id="UP001634393">
    <property type="component" value="Unassembled WGS sequence"/>
</dbReference>
<gene>
    <name evidence="7" type="ORF">ACJIZ3_018068</name>
</gene>
<dbReference type="EMBL" id="JBJXBP010000005">
    <property type="protein sequence ID" value="KAL3829266.1"/>
    <property type="molecule type" value="Genomic_DNA"/>
</dbReference>
<proteinExistence type="inferred from homology"/>
<accession>A0ABD3SXA9</accession>
<keyword evidence="8" id="KW-1185">Reference proteome</keyword>
<evidence type="ECO:0000256" key="2">
    <source>
        <dbReference type="ARBA" id="ARBA00010271"/>
    </source>
</evidence>
<comment type="subcellular location">
    <subcellularLocation>
        <location evidence="1">Golgi apparatus membrane</location>
        <topology evidence="1">Single-pass type II membrane protein</topology>
    </subcellularLocation>
</comment>
<feature type="domain" description="Exostosin GT47" evidence="6">
    <location>
        <begin position="1"/>
        <end position="327"/>
    </location>
</feature>
<protein>
    <recommendedName>
        <fullName evidence="6">Exostosin GT47 domain-containing protein</fullName>
    </recommendedName>
</protein>
<keyword evidence="5" id="KW-0333">Golgi apparatus</keyword>
<dbReference type="AlphaFoldDB" id="A0ABD3SXA9"/>
<dbReference type="PANTHER" id="PTHR11062">
    <property type="entry name" value="EXOSTOSIN HEPARAN SULFATE GLYCOSYLTRANSFERASE -RELATED"/>
    <property type="match status" value="1"/>
</dbReference>
<evidence type="ECO:0000259" key="6">
    <source>
        <dbReference type="Pfam" id="PF03016"/>
    </source>
</evidence>
<evidence type="ECO:0000256" key="1">
    <source>
        <dbReference type="ARBA" id="ARBA00004323"/>
    </source>
</evidence>
<dbReference type="InterPro" id="IPR004263">
    <property type="entry name" value="Exostosin"/>
</dbReference>
<keyword evidence="4" id="KW-0735">Signal-anchor</keyword>
<keyword evidence="3" id="KW-0808">Transferase</keyword>
<name>A0ABD3SXA9_9LAMI</name>
<evidence type="ECO:0000313" key="7">
    <source>
        <dbReference type="EMBL" id="KAL3829266.1"/>
    </source>
</evidence>
<evidence type="ECO:0000256" key="4">
    <source>
        <dbReference type="ARBA" id="ARBA00022968"/>
    </source>
</evidence>
<organism evidence="7 8">
    <name type="scientific">Penstemon smallii</name>
    <dbReference type="NCBI Taxonomy" id="265156"/>
    <lineage>
        <taxon>Eukaryota</taxon>
        <taxon>Viridiplantae</taxon>
        <taxon>Streptophyta</taxon>
        <taxon>Embryophyta</taxon>
        <taxon>Tracheophyta</taxon>
        <taxon>Spermatophyta</taxon>
        <taxon>Magnoliopsida</taxon>
        <taxon>eudicotyledons</taxon>
        <taxon>Gunneridae</taxon>
        <taxon>Pentapetalae</taxon>
        <taxon>asterids</taxon>
        <taxon>lamiids</taxon>
        <taxon>Lamiales</taxon>
        <taxon>Plantaginaceae</taxon>
        <taxon>Cheloneae</taxon>
        <taxon>Penstemon</taxon>
    </lineage>
</organism>
<reference evidence="7 8" key="1">
    <citation type="submission" date="2024-12" db="EMBL/GenBank/DDBJ databases">
        <title>The unique morphological basis and parallel evolutionary history of personate flowers in Penstemon.</title>
        <authorList>
            <person name="Depatie T.H."/>
            <person name="Wessinger C.A."/>
        </authorList>
    </citation>
    <scope>NUCLEOTIDE SEQUENCE [LARGE SCALE GENOMIC DNA]</scope>
    <source>
        <strain evidence="7">WTNN_2</strain>
        <tissue evidence="7">Leaf</tissue>
    </source>
</reference>
<comment type="similarity">
    <text evidence="2">Belongs to the glycosyltransferase 47 family.</text>
</comment>
<dbReference type="GO" id="GO:0000139">
    <property type="term" value="C:Golgi membrane"/>
    <property type="evidence" value="ECO:0007669"/>
    <property type="project" value="UniProtKB-SubCell"/>
</dbReference>
<evidence type="ECO:0000256" key="3">
    <source>
        <dbReference type="ARBA" id="ARBA00022676"/>
    </source>
</evidence>
<dbReference type="GO" id="GO:0016757">
    <property type="term" value="F:glycosyltransferase activity"/>
    <property type="evidence" value="ECO:0007669"/>
    <property type="project" value="UniProtKB-KW"/>
</dbReference>
<evidence type="ECO:0000256" key="5">
    <source>
        <dbReference type="ARBA" id="ARBA00023034"/>
    </source>
</evidence>
<dbReference type="InterPro" id="IPR040911">
    <property type="entry name" value="Exostosin_GT47"/>
</dbReference>
<keyword evidence="3" id="KW-0328">Glycosyltransferase</keyword>